<evidence type="ECO:0000313" key="2">
    <source>
        <dbReference type="Proteomes" id="UP000438120"/>
    </source>
</evidence>
<dbReference type="AlphaFoldDB" id="A0A6A8MBP7"/>
<dbReference type="EMBL" id="VUMX01000005">
    <property type="protein sequence ID" value="MST86563.1"/>
    <property type="molecule type" value="Genomic_DNA"/>
</dbReference>
<accession>A0A6A8MBP7</accession>
<keyword evidence="2" id="KW-1185">Reference proteome</keyword>
<evidence type="ECO:0000313" key="1">
    <source>
        <dbReference type="EMBL" id="MST86563.1"/>
    </source>
</evidence>
<organism evidence="1 2">
    <name type="scientific">Lactobacillus porci</name>
    <dbReference type="NCBI Taxonomy" id="2012477"/>
    <lineage>
        <taxon>Bacteria</taxon>
        <taxon>Bacillati</taxon>
        <taxon>Bacillota</taxon>
        <taxon>Bacilli</taxon>
        <taxon>Lactobacillales</taxon>
        <taxon>Lactobacillaceae</taxon>
        <taxon>Lactobacillus</taxon>
    </lineage>
</organism>
<dbReference type="Proteomes" id="UP000438120">
    <property type="component" value="Unassembled WGS sequence"/>
</dbReference>
<dbReference type="OrthoDB" id="9995948at2"/>
<gene>
    <name evidence="1" type="ORF">FYJ62_02640</name>
</gene>
<sequence length="75" mass="8462">MALAIACIALTTTVQICSQIRAIQQAEAYRADNALASYMLKQTKEPTVIVHDHRYHLTKNGDLYDEKTKQICPLK</sequence>
<protein>
    <submittedName>
        <fullName evidence="1">Type II secretion system protein</fullName>
    </submittedName>
</protein>
<proteinExistence type="predicted"/>
<name>A0A6A8MBP7_9LACO</name>
<reference evidence="1 2" key="1">
    <citation type="submission" date="2019-08" db="EMBL/GenBank/DDBJ databases">
        <title>In-depth cultivation of the pig gut microbiome towards novel bacterial diversity and tailored functional studies.</title>
        <authorList>
            <person name="Wylensek D."/>
            <person name="Hitch T.C.A."/>
            <person name="Clavel T."/>
        </authorList>
    </citation>
    <scope>NUCLEOTIDE SEQUENCE [LARGE SCALE GENOMIC DNA]</scope>
    <source>
        <strain evidence="1 2">Bifido-178-WT-2B</strain>
    </source>
</reference>
<comment type="caution">
    <text evidence="1">The sequence shown here is derived from an EMBL/GenBank/DDBJ whole genome shotgun (WGS) entry which is preliminary data.</text>
</comment>